<evidence type="ECO:0000256" key="1">
    <source>
        <dbReference type="ARBA" id="ARBA00022722"/>
    </source>
</evidence>
<dbReference type="InterPro" id="IPR004843">
    <property type="entry name" value="Calcineurin-like_PHP"/>
</dbReference>
<gene>
    <name evidence="5" type="ORF">ENT99_00785</name>
    <name evidence="6" type="ORF">ENU64_01560</name>
</gene>
<dbReference type="PANTHER" id="PTHR30337:SF0">
    <property type="entry name" value="NUCLEASE SBCCD SUBUNIT D"/>
    <property type="match status" value="1"/>
</dbReference>
<feature type="domain" description="Calcineurin-like phosphoesterase" evidence="4">
    <location>
        <begin position="4"/>
        <end position="176"/>
    </location>
</feature>
<keyword evidence="2" id="KW-0378">Hydrolase</keyword>
<dbReference type="EMBL" id="DTAU01000015">
    <property type="protein sequence ID" value="HFQ78224.1"/>
    <property type="molecule type" value="Genomic_DNA"/>
</dbReference>
<name>A0A7J3MX19_9CREN</name>
<sequence>MFALHVSDTHLGAVPNGLLSRARDVYEVFKETIDIALKERVDIYIHAGDFFNTSTPPPEAYVVAYRGLKKLKDRGIKIVAIAGQHDIPKKYAVSPLAILRDVSVVDVIAIDSIVNEEMDIGNKKLILYCVPYTFKNKIPSVIPSREGKAILMAHLLLKDVGIPSPEADISLDMVPLGFHYIALGDYHIRTVFRHRDGAPAVYPGATEVHRLSEHGEKYVALVDLSKNDVAVNFIELQNVRPWIIIQCDDVARCVNNILENAKTILSKGKKKPLAYILIEKIKTEILSNYLDDMVSKGSIEYYILSSSEQKNGEEIKAYDHSYLEQLEHIDVLKILVSILGEESVARHLLDLIENPDKQLAEQFVNFLRNNESIVKELEAKIKKSSIQEMAKSSQTFITNNGGKSLRKLLK</sequence>
<dbReference type="SUPFAM" id="SSF56300">
    <property type="entry name" value="Metallo-dependent phosphatases"/>
    <property type="match status" value="1"/>
</dbReference>
<dbReference type="Gene3D" id="3.60.21.10">
    <property type="match status" value="1"/>
</dbReference>
<reference evidence="6" key="1">
    <citation type="journal article" date="2020" name="mSystems">
        <title>Genome- and Community-Level Interaction Insights into Carbon Utilization and Element Cycling Functions of Hydrothermarchaeota in Hydrothermal Sediment.</title>
        <authorList>
            <person name="Zhou Z."/>
            <person name="Liu Y."/>
            <person name="Xu W."/>
            <person name="Pan J."/>
            <person name="Luo Z.H."/>
            <person name="Li M."/>
        </authorList>
    </citation>
    <scope>NUCLEOTIDE SEQUENCE [LARGE SCALE GENOMIC DNA]</scope>
    <source>
        <strain evidence="5">SpSt-629</strain>
        <strain evidence="6">SpSt-688</strain>
    </source>
</reference>
<evidence type="ECO:0000259" key="4">
    <source>
        <dbReference type="Pfam" id="PF00149"/>
    </source>
</evidence>
<proteinExistence type="predicted"/>
<dbReference type="InterPro" id="IPR029052">
    <property type="entry name" value="Metallo-depent_PP-like"/>
</dbReference>
<evidence type="ECO:0000256" key="2">
    <source>
        <dbReference type="ARBA" id="ARBA00022801"/>
    </source>
</evidence>
<evidence type="ECO:0000313" key="6">
    <source>
        <dbReference type="EMBL" id="HGT98102.1"/>
    </source>
</evidence>
<dbReference type="CDD" id="cd00840">
    <property type="entry name" value="MPP_Mre11_N"/>
    <property type="match status" value="1"/>
</dbReference>
<organism evidence="6">
    <name type="scientific">Ignisphaera aggregans</name>
    <dbReference type="NCBI Taxonomy" id="334771"/>
    <lineage>
        <taxon>Archaea</taxon>
        <taxon>Thermoproteota</taxon>
        <taxon>Thermoprotei</taxon>
        <taxon>Desulfurococcales</taxon>
        <taxon>Desulfurococcaceae</taxon>
        <taxon>Ignisphaera</taxon>
    </lineage>
</organism>
<dbReference type="PANTHER" id="PTHR30337">
    <property type="entry name" value="COMPONENT OF ATP-DEPENDENT DSDNA EXONUCLEASE"/>
    <property type="match status" value="1"/>
</dbReference>
<dbReference type="Pfam" id="PF00149">
    <property type="entry name" value="Metallophos"/>
    <property type="match status" value="1"/>
</dbReference>
<dbReference type="EMBL" id="DTDH01000048">
    <property type="protein sequence ID" value="HGT98102.1"/>
    <property type="molecule type" value="Genomic_DNA"/>
</dbReference>
<accession>A0A7J3MX19</accession>
<keyword evidence="1" id="KW-0540">Nuclease</keyword>
<keyword evidence="3 6" id="KW-0269">Exonuclease</keyword>
<evidence type="ECO:0000256" key="3">
    <source>
        <dbReference type="ARBA" id="ARBA00022839"/>
    </source>
</evidence>
<dbReference type="AlphaFoldDB" id="A0A7J3MX19"/>
<dbReference type="GO" id="GO:0004527">
    <property type="term" value="F:exonuclease activity"/>
    <property type="evidence" value="ECO:0007669"/>
    <property type="project" value="UniProtKB-KW"/>
</dbReference>
<comment type="caution">
    <text evidence="6">The sequence shown here is derived from an EMBL/GenBank/DDBJ whole genome shotgun (WGS) entry which is preliminary data.</text>
</comment>
<evidence type="ECO:0000313" key="5">
    <source>
        <dbReference type="EMBL" id="HFQ78224.1"/>
    </source>
</evidence>
<protein>
    <submittedName>
        <fullName evidence="6">DNA repair exonuclease</fullName>
    </submittedName>
</protein>
<dbReference type="InterPro" id="IPR050535">
    <property type="entry name" value="DNA_Repair-Maintenance_Comp"/>
</dbReference>
<dbReference type="InterPro" id="IPR041796">
    <property type="entry name" value="Mre11_N"/>
</dbReference>